<dbReference type="Proteomes" id="UP000323956">
    <property type="component" value="Unassembled WGS sequence"/>
</dbReference>
<organism evidence="6 7">
    <name type="scientific">Paracoccus thiocyanatus</name>
    <dbReference type="NCBI Taxonomy" id="34006"/>
    <lineage>
        <taxon>Bacteria</taxon>
        <taxon>Pseudomonadati</taxon>
        <taxon>Pseudomonadota</taxon>
        <taxon>Alphaproteobacteria</taxon>
        <taxon>Rhodobacterales</taxon>
        <taxon>Paracoccaceae</taxon>
        <taxon>Paracoccus</taxon>
    </lineage>
</organism>
<evidence type="ECO:0000256" key="2">
    <source>
        <dbReference type="ARBA" id="ARBA00006906"/>
    </source>
</evidence>
<comment type="similarity">
    <text evidence="2">Belongs to the KHG/KDPG aldolase family.</text>
</comment>
<keyword evidence="4" id="KW-0456">Lyase</keyword>
<dbReference type="EMBL" id="FTMK01000010">
    <property type="protein sequence ID" value="SIQ60964.1"/>
    <property type="molecule type" value="Genomic_DNA"/>
</dbReference>
<dbReference type="GO" id="GO:0016829">
    <property type="term" value="F:lyase activity"/>
    <property type="evidence" value="ECO:0007669"/>
    <property type="project" value="UniProtKB-KW"/>
</dbReference>
<accession>A0A1N6U5T5</accession>
<dbReference type="OrthoDB" id="7204076at2"/>
<evidence type="ECO:0000256" key="5">
    <source>
        <dbReference type="ARBA" id="ARBA00023277"/>
    </source>
</evidence>
<dbReference type="InterPro" id="IPR000887">
    <property type="entry name" value="Aldlse_KDPG_KHG"/>
</dbReference>
<name>A0A1N6U5T5_9RHOB</name>
<evidence type="ECO:0000313" key="7">
    <source>
        <dbReference type="Proteomes" id="UP000323956"/>
    </source>
</evidence>
<evidence type="ECO:0000256" key="4">
    <source>
        <dbReference type="ARBA" id="ARBA00023239"/>
    </source>
</evidence>
<keyword evidence="5" id="KW-0119">Carbohydrate metabolism</keyword>
<comment type="pathway">
    <text evidence="1">Carbohydrate acid metabolism.</text>
</comment>
<gene>
    <name evidence="6" type="ORF">SAMN05421641_11086</name>
</gene>
<dbReference type="Gene3D" id="3.20.20.70">
    <property type="entry name" value="Aldolase class I"/>
    <property type="match status" value="1"/>
</dbReference>
<evidence type="ECO:0000256" key="1">
    <source>
        <dbReference type="ARBA" id="ARBA00004761"/>
    </source>
</evidence>
<protein>
    <submittedName>
        <fullName evidence="6">2-keto-3-deoxy-phosphogalactonate aldolase</fullName>
    </submittedName>
</protein>
<dbReference type="InterPro" id="IPR013785">
    <property type="entry name" value="Aldolase_TIM"/>
</dbReference>
<dbReference type="SUPFAM" id="SSF51569">
    <property type="entry name" value="Aldolase"/>
    <property type="match status" value="1"/>
</dbReference>
<proteinExistence type="inferred from homology"/>
<sequence>MPDWENAFATCPLVAILRGLRPDEAVAQGGALAGAGFALIEVPLNSPEPLDSIARLAAALPGAVIGAGTVLAAADVAAVHAAGGRLIIAPNFDPAVASEATRLGLIYLPGIATPSEAFAALNAGAAALKLFPAEMIPPAAVRAMRSVLPRAAKLLPVGGINPQTMAAYAQAGADGFGLGQSLYRPGQAAGDTAAKAAAFVQAWRALPQARS</sequence>
<dbReference type="RefSeq" id="WP_149765641.1">
    <property type="nucleotide sequence ID" value="NZ_FTMK01000010.1"/>
</dbReference>
<comment type="subunit">
    <text evidence="3">Homotrimer.</text>
</comment>
<dbReference type="AlphaFoldDB" id="A0A1N6U5T5"/>
<evidence type="ECO:0000256" key="3">
    <source>
        <dbReference type="ARBA" id="ARBA00011233"/>
    </source>
</evidence>
<dbReference type="NCBIfam" id="NF006600">
    <property type="entry name" value="PRK09140.1"/>
    <property type="match status" value="1"/>
</dbReference>
<dbReference type="Pfam" id="PF01081">
    <property type="entry name" value="Aldolase"/>
    <property type="match status" value="1"/>
</dbReference>
<reference evidence="6 7" key="1">
    <citation type="submission" date="2017-01" db="EMBL/GenBank/DDBJ databases">
        <authorList>
            <person name="Varghese N."/>
            <person name="Submissions S."/>
        </authorList>
    </citation>
    <scope>NUCLEOTIDE SEQUENCE [LARGE SCALE GENOMIC DNA]</scope>
    <source>
        <strain evidence="6 7">ATCC 700171</strain>
    </source>
</reference>
<dbReference type="CDD" id="cd00452">
    <property type="entry name" value="KDPG_aldolase"/>
    <property type="match status" value="1"/>
</dbReference>
<dbReference type="PANTHER" id="PTHR30246">
    <property type="entry name" value="2-KETO-3-DEOXY-6-PHOSPHOGLUCONATE ALDOLASE"/>
    <property type="match status" value="1"/>
</dbReference>
<dbReference type="PANTHER" id="PTHR30246:SF1">
    <property type="entry name" value="2-DEHYDRO-3-DEOXY-6-PHOSPHOGALACTONATE ALDOLASE-RELATED"/>
    <property type="match status" value="1"/>
</dbReference>
<evidence type="ECO:0000313" key="6">
    <source>
        <dbReference type="EMBL" id="SIQ60964.1"/>
    </source>
</evidence>